<keyword evidence="3" id="KW-1185">Reference proteome</keyword>
<comment type="caution">
    <text evidence="2">The sequence shown here is derived from an EMBL/GenBank/DDBJ whole genome shotgun (WGS) entry which is preliminary data.</text>
</comment>
<organism evidence="2 3">
    <name type="scientific">Colletotrichum karsti</name>
    <dbReference type="NCBI Taxonomy" id="1095194"/>
    <lineage>
        <taxon>Eukaryota</taxon>
        <taxon>Fungi</taxon>
        <taxon>Dikarya</taxon>
        <taxon>Ascomycota</taxon>
        <taxon>Pezizomycotina</taxon>
        <taxon>Sordariomycetes</taxon>
        <taxon>Hypocreomycetidae</taxon>
        <taxon>Glomerellales</taxon>
        <taxon>Glomerellaceae</taxon>
        <taxon>Colletotrichum</taxon>
        <taxon>Colletotrichum boninense species complex</taxon>
    </lineage>
</organism>
<dbReference type="AlphaFoldDB" id="A0A9P6I4K1"/>
<accession>A0A9P6I4K1</accession>
<sequence length="456" mass="51629">MYKKRFAKWGFQKNARRDRHGKDLASRDSLPSTALIKATTVPRTPRVLHLSTSDAAQVAFLSSIRNWTIAFFDRDEPDTAGYSLPSPPEPSNLSSESPSKPPPRDLSNPEQLSFAFRLILGLLDRDKGVLAGRLARKVFLQAETLLDAEGPLFVWNTLEIFHNITVLRKSNLGQILLHHLISLAGDRPVSKVLLKLRELLQAWRRDGVGARPEALERAWAINADLTFARFDPQYLLLYYQLVWDSDIVKLGPHIARHSDKWYAKIHDKVSRTRGEEDVETAAEKLWPKQQLMPDEIDIHGGGVPQPANLDQLKKETLAGVSRMLHEVPADSPMRVRVLAALLKSQVLHDDVAMPVHPGVDISRLQARIMAYIFRIMMDVEDQRRGGVDSAPDRMRAILALREYGQGRLGSQLVFEMWQLEDLLIRAGRAEEAVELRAESYRRLEEFLADVQDDLGS</sequence>
<protein>
    <recommendedName>
        <fullName evidence="4">Clr5 domain-containing protein</fullName>
    </recommendedName>
</protein>
<gene>
    <name evidence="2" type="ORF">CkaCkLH20_06540</name>
</gene>
<dbReference type="OrthoDB" id="194358at2759"/>
<dbReference type="GeneID" id="62162331"/>
<evidence type="ECO:0000313" key="2">
    <source>
        <dbReference type="EMBL" id="KAF9876094.1"/>
    </source>
</evidence>
<name>A0A9P6I4K1_9PEZI</name>
<proteinExistence type="predicted"/>
<evidence type="ECO:0008006" key="4">
    <source>
        <dbReference type="Google" id="ProtNLM"/>
    </source>
</evidence>
<dbReference type="Proteomes" id="UP000781932">
    <property type="component" value="Unassembled WGS sequence"/>
</dbReference>
<reference evidence="2" key="2">
    <citation type="submission" date="2020-11" db="EMBL/GenBank/DDBJ databases">
        <title>Whole genome sequencing of Colletotrichum sp.</title>
        <authorList>
            <person name="Li H."/>
        </authorList>
    </citation>
    <scope>NUCLEOTIDE SEQUENCE</scope>
    <source>
        <strain evidence="2">CkLH20</strain>
    </source>
</reference>
<feature type="region of interest" description="Disordered" evidence="1">
    <location>
        <begin position="80"/>
        <end position="108"/>
    </location>
</feature>
<evidence type="ECO:0000313" key="3">
    <source>
        <dbReference type="Proteomes" id="UP000781932"/>
    </source>
</evidence>
<reference evidence="2" key="1">
    <citation type="submission" date="2020-03" db="EMBL/GenBank/DDBJ databases">
        <authorList>
            <person name="He L."/>
        </authorList>
    </citation>
    <scope>NUCLEOTIDE SEQUENCE</scope>
    <source>
        <strain evidence="2">CkLH20</strain>
    </source>
</reference>
<evidence type="ECO:0000256" key="1">
    <source>
        <dbReference type="SAM" id="MobiDB-lite"/>
    </source>
</evidence>
<dbReference type="EMBL" id="JAATWM020000019">
    <property type="protein sequence ID" value="KAF9876094.1"/>
    <property type="molecule type" value="Genomic_DNA"/>
</dbReference>
<dbReference type="RefSeq" id="XP_038745555.1">
    <property type="nucleotide sequence ID" value="XM_038889257.1"/>
</dbReference>